<dbReference type="Proteomes" id="UP000649604">
    <property type="component" value="Unassembled WGS sequence"/>
</dbReference>
<feature type="domain" description="DNA polymerase helix-hairpin-helix motif" evidence="2">
    <location>
        <begin position="41"/>
        <end position="130"/>
    </location>
</feature>
<sequence length="357" mass="39694">MQQRTNPDIQQFLRMLEDVLSSDDKAHETIVSHFEECADLGIDVLPVDINRSAVRCSLEDATHIRLGLTVLGFAGEPFLEEIVTERREHGRFTSFQNFCERLDLEMLPDAFFARAVEAGAFDAVEGSRARVFAGYASLVQAVRRAKAEATRNQMGLFDALPASAKAEFETFPLPDVEAWTEDEMIEHEQHALGFSFTAYRLQQEHQEEAEEAEDQDAMQEKGTSSAVIENAGEVERESVDASPPYQDEEPPLPPDTFTAEEFEAAFPDAPQPPVQQEPSGLVIRLHVETTTEALLIQLQSCLEAYPGDQRVFLEIADEHQHMQTTLKAHDTYAVTVSADLVAAVEALTGKGTTRLVN</sequence>
<dbReference type="GO" id="GO:0008408">
    <property type="term" value="F:3'-5' exonuclease activity"/>
    <property type="evidence" value="ECO:0007669"/>
    <property type="project" value="InterPro"/>
</dbReference>
<comment type="caution">
    <text evidence="3">The sequence shown here is derived from an EMBL/GenBank/DDBJ whole genome shotgun (WGS) entry which is preliminary data.</text>
</comment>
<feature type="compositionally biased region" description="Acidic residues" evidence="1">
    <location>
        <begin position="207"/>
        <end position="217"/>
    </location>
</feature>
<dbReference type="InterPro" id="IPR029460">
    <property type="entry name" value="DNAPol_HHH"/>
</dbReference>
<accession>A0A9D5Q5A4</accession>
<evidence type="ECO:0000259" key="2">
    <source>
        <dbReference type="Pfam" id="PF14579"/>
    </source>
</evidence>
<dbReference type="PANTHER" id="PTHR32294:SF0">
    <property type="entry name" value="DNA POLYMERASE III SUBUNIT ALPHA"/>
    <property type="match status" value="1"/>
</dbReference>
<dbReference type="Gene3D" id="1.10.150.870">
    <property type="match status" value="1"/>
</dbReference>
<protein>
    <recommendedName>
        <fullName evidence="2">DNA polymerase helix-hairpin-helix motif domain-containing protein</fullName>
    </recommendedName>
</protein>
<evidence type="ECO:0000313" key="4">
    <source>
        <dbReference type="Proteomes" id="UP000649604"/>
    </source>
</evidence>
<dbReference type="InterPro" id="IPR004805">
    <property type="entry name" value="DnaE2/DnaE/PolC"/>
</dbReference>
<gene>
    <name evidence="3" type="ORF">GF339_05930</name>
</gene>
<dbReference type="Pfam" id="PF14579">
    <property type="entry name" value="HHH_6"/>
    <property type="match status" value="1"/>
</dbReference>
<name>A0A9D5Q5A4_9BACT</name>
<dbReference type="EMBL" id="WJJP01000185">
    <property type="protein sequence ID" value="MBD3324103.1"/>
    <property type="molecule type" value="Genomic_DNA"/>
</dbReference>
<dbReference type="PANTHER" id="PTHR32294">
    <property type="entry name" value="DNA POLYMERASE III SUBUNIT ALPHA"/>
    <property type="match status" value="1"/>
</dbReference>
<dbReference type="AlphaFoldDB" id="A0A9D5Q5A4"/>
<dbReference type="GO" id="GO:0006260">
    <property type="term" value="P:DNA replication"/>
    <property type="evidence" value="ECO:0007669"/>
    <property type="project" value="InterPro"/>
</dbReference>
<evidence type="ECO:0000256" key="1">
    <source>
        <dbReference type="SAM" id="MobiDB-lite"/>
    </source>
</evidence>
<proteinExistence type="predicted"/>
<organism evidence="3 4">
    <name type="scientific">candidate division KSB3 bacterium</name>
    <dbReference type="NCBI Taxonomy" id="2044937"/>
    <lineage>
        <taxon>Bacteria</taxon>
        <taxon>candidate division KSB3</taxon>
    </lineage>
</organism>
<feature type="region of interest" description="Disordered" evidence="1">
    <location>
        <begin position="204"/>
        <end position="256"/>
    </location>
</feature>
<reference evidence="3" key="1">
    <citation type="submission" date="2019-11" db="EMBL/GenBank/DDBJ databases">
        <title>Microbial mats filling the niche in hypersaline microbial mats.</title>
        <authorList>
            <person name="Wong H.L."/>
            <person name="Macleod F.I."/>
            <person name="White R.A. III"/>
            <person name="Burns B.P."/>
        </authorList>
    </citation>
    <scope>NUCLEOTIDE SEQUENCE</scope>
    <source>
        <strain evidence="3">Rbin_158</strain>
    </source>
</reference>
<evidence type="ECO:0000313" key="3">
    <source>
        <dbReference type="EMBL" id="MBD3324103.1"/>
    </source>
</evidence>